<dbReference type="FunFam" id="3.10.290.10:FF:000006">
    <property type="entry name" value="U3 small nucleolar ribonucleoprotein IMP3"/>
    <property type="match status" value="1"/>
</dbReference>
<evidence type="ECO:0000259" key="11">
    <source>
        <dbReference type="SMART" id="SM01390"/>
    </source>
</evidence>
<evidence type="ECO:0000256" key="4">
    <source>
        <dbReference type="ARBA" id="ARBA00022884"/>
    </source>
</evidence>
<keyword evidence="3" id="KW-0690">Ribosome biogenesis</keyword>
<evidence type="ECO:0000256" key="3">
    <source>
        <dbReference type="ARBA" id="ARBA00022517"/>
    </source>
</evidence>
<dbReference type="GO" id="GO:0006364">
    <property type="term" value="P:rRNA processing"/>
    <property type="evidence" value="ECO:0007669"/>
    <property type="project" value="TreeGrafter"/>
</dbReference>
<evidence type="ECO:0000256" key="9">
    <source>
        <dbReference type="PROSITE-ProRule" id="PRU00182"/>
    </source>
</evidence>
<dbReference type="CDD" id="cd00165">
    <property type="entry name" value="S4"/>
    <property type="match status" value="1"/>
</dbReference>
<evidence type="ECO:0000256" key="6">
    <source>
        <dbReference type="ARBA" id="ARBA00023274"/>
    </source>
</evidence>
<gene>
    <name evidence="12" type="ORF">OAUR00152_LOCUS38975</name>
</gene>
<dbReference type="AlphaFoldDB" id="A0A7S4NFA1"/>
<feature type="domain" description="RNA-binding S4" evidence="10">
    <location>
        <begin position="107"/>
        <end position="172"/>
    </location>
</feature>
<evidence type="ECO:0000256" key="2">
    <source>
        <dbReference type="ARBA" id="ARBA00007465"/>
    </source>
</evidence>
<comment type="similarity">
    <text evidence="2">Belongs to the universal ribosomal protein uS4 family.</text>
</comment>
<evidence type="ECO:0000259" key="10">
    <source>
        <dbReference type="SMART" id="SM00363"/>
    </source>
</evidence>
<dbReference type="InterPro" id="IPR001912">
    <property type="entry name" value="Ribosomal_uS4_N"/>
</dbReference>
<dbReference type="InterPro" id="IPR036986">
    <property type="entry name" value="S4_RNA-bd_sf"/>
</dbReference>
<evidence type="ECO:0000256" key="1">
    <source>
        <dbReference type="ARBA" id="ARBA00004604"/>
    </source>
</evidence>
<keyword evidence="4 9" id="KW-0694">RNA-binding</keyword>
<dbReference type="GO" id="GO:0019843">
    <property type="term" value="F:rRNA binding"/>
    <property type="evidence" value="ECO:0007669"/>
    <property type="project" value="InterPro"/>
</dbReference>
<dbReference type="PANTHER" id="PTHR11831">
    <property type="entry name" value="30S 40S RIBOSOMAL PROTEIN"/>
    <property type="match status" value="1"/>
</dbReference>
<name>A0A7S4NFA1_9STRA</name>
<evidence type="ECO:0000256" key="7">
    <source>
        <dbReference type="ARBA" id="ARBA00069727"/>
    </source>
</evidence>
<evidence type="ECO:0000256" key="5">
    <source>
        <dbReference type="ARBA" id="ARBA00023242"/>
    </source>
</evidence>
<dbReference type="GO" id="GO:0042274">
    <property type="term" value="P:ribosomal small subunit biogenesis"/>
    <property type="evidence" value="ECO:0007669"/>
    <property type="project" value="TreeGrafter"/>
</dbReference>
<organism evidence="12">
    <name type="scientific">Odontella aurita</name>
    <dbReference type="NCBI Taxonomy" id="265563"/>
    <lineage>
        <taxon>Eukaryota</taxon>
        <taxon>Sar</taxon>
        <taxon>Stramenopiles</taxon>
        <taxon>Ochrophyta</taxon>
        <taxon>Bacillariophyta</taxon>
        <taxon>Mediophyceae</taxon>
        <taxon>Biddulphiophycidae</taxon>
        <taxon>Eupodiscales</taxon>
        <taxon>Odontellaceae</taxon>
        <taxon>Odontella</taxon>
    </lineage>
</organism>
<dbReference type="InterPro" id="IPR002942">
    <property type="entry name" value="S4_RNA-bd"/>
</dbReference>
<proteinExistence type="inferred from homology"/>
<protein>
    <recommendedName>
        <fullName evidence="7">U3 small nucleolar ribonucleoprotein protein IMP3</fullName>
    </recommendedName>
    <alternativeName>
        <fullName evidence="8">U3 small nucleolar ribonucleoprotein protein imp3</fullName>
    </alternativeName>
</protein>
<evidence type="ECO:0000313" key="12">
    <source>
        <dbReference type="EMBL" id="CAE2283446.1"/>
    </source>
</evidence>
<dbReference type="InterPro" id="IPR022801">
    <property type="entry name" value="Ribosomal_uS4"/>
</dbReference>
<dbReference type="SMART" id="SM00363">
    <property type="entry name" value="S4"/>
    <property type="match status" value="1"/>
</dbReference>
<dbReference type="SMART" id="SM01390">
    <property type="entry name" value="Ribosomal_S4"/>
    <property type="match status" value="1"/>
</dbReference>
<dbReference type="GO" id="GO:0032040">
    <property type="term" value="C:small-subunit processome"/>
    <property type="evidence" value="ECO:0007669"/>
    <property type="project" value="TreeGrafter"/>
</dbReference>
<dbReference type="Gene3D" id="3.10.290.10">
    <property type="entry name" value="RNA-binding S4 domain"/>
    <property type="match status" value="1"/>
</dbReference>
<evidence type="ECO:0000256" key="8">
    <source>
        <dbReference type="ARBA" id="ARBA00072223"/>
    </source>
</evidence>
<dbReference type="PANTHER" id="PTHR11831:SF1">
    <property type="entry name" value="U3 SMALL NUCLEOLAR RIBONUCLEOPROTEIN PROTEIN IMP3"/>
    <property type="match status" value="1"/>
</dbReference>
<dbReference type="SUPFAM" id="SSF55174">
    <property type="entry name" value="Alpha-L RNA-binding motif"/>
    <property type="match status" value="1"/>
</dbReference>
<reference evidence="12" key="1">
    <citation type="submission" date="2021-01" db="EMBL/GenBank/DDBJ databases">
        <authorList>
            <person name="Corre E."/>
            <person name="Pelletier E."/>
            <person name="Niang G."/>
            <person name="Scheremetjew M."/>
            <person name="Finn R."/>
            <person name="Kale V."/>
            <person name="Holt S."/>
            <person name="Cochrane G."/>
            <person name="Meng A."/>
            <person name="Brown T."/>
            <person name="Cohen L."/>
        </authorList>
    </citation>
    <scope>NUCLEOTIDE SEQUENCE</scope>
    <source>
        <strain evidence="12">Isolate 1302-5</strain>
    </source>
</reference>
<comment type="subcellular location">
    <subcellularLocation>
        <location evidence="1">Nucleus</location>
        <location evidence="1">Nucleolus</location>
    </subcellularLocation>
</comment>
<dbReference type="GO" id="GO:0030515">
    <property type="term" value="F:snoRNA binding"/>
    <property type="evidence" value="ECO:0007669"/>
    <property type="project" value="TreeGrafter"/>
</dbReference>
<dbReference type="PROSITE" id="PS50889">
    <property type="entry name" value="S4"/>
    <property type="match status" value="1"/>
</dbReference>
<dbReference type="Pfam" id="PF00163">
    <property type="entry name" value="Ribosomal_S4"/>
    <property type="match status" value="1"/>
</dbReference>
<dbReference type="Pfam" id="PF01479">
    <property type="entry name" value="S4"/>
    <property type="match status" value="1"/>
</dbReference>
<feature type="domain" description="Small ribosomal subunit protein uS4 N-terminal" evidence="11">
    <location>
        <begin position="3"/>
        <end position="106"/>
    </location>
</feature>
<keyword evidence="5" id="KW-0539">Nucleus</keyword>
<dbReference type="EMBL" id="HBKQ01056995">
    <property type="protein sequence ID" value="CAE2283446.1"/>
    <property type="molecule type" value="Transcribed_RNA"/>
</dbReference>
<dbReference type="GO" id="GO:0034457">
    <property type="term" value="C:Mpp10 complex"/>
    <property type="evidence" value="ECO:0007669"/>
    <property type="project" value="TreeGrafter"/>
</dbReference>
<keyword evidence="6" id="KW-0687">Ribonucleoprotein</keyword>
<sequence length="181" mass="21077">MRQLKHHEQKLLRKVSLYSWKGDENIRVAKILRRYHIQNREDYVAYNKICGMVTKLSAKVKTLKADDPFRIAMTEQLIDKLYGMGIITTKKSLQKAEEITASSVCRRRLPVTMVRMKMAENVRAAVTFVEQGQVRVGPNVVTDPAFLVTRSMEDFVTWVDSSKVRRTVHRYNDKLDDFDLL</sequence>
<accession>A0A7S4NFA1</accession>